<accession>A0A8T0TVH1</accession>
<gene>
    <name evidence="2" type="ORF">PVAP13_4KG326910</name>
</gene>
<dbReference type="Gene3D" id="1.10.150.50">
    <property type="entry name" value="Transcription Factor, Ets-1"/>
    <property type="match status" value="1"/>
</dbReference>
<name>A0A8T0TVH1_PANVG</name>
<reference evidence="2" key="1">
    <citation type="submission" date="2020-05" db="EMBL/GenBank/DDBJ databases">
        <title>WGS assembly of Panicum virgatum.</title>
        <authorList>
            <person name="Lovell J.T."/>
            <person name="Jenkins J."/>
            <person name="Shu S."/>
            <person name="Juenger T.E."/>
            <person name="Schmutz J."/>
        </authorList>
    </citation>
    <scope>NUCLEOTIDE SEQUENCE</scope>
    <source>
        <strain evidence="2">AP13</strain>
    </source>
</reference>
<proteinExistence type="predicted"/>
<comment type="caution">
    <text evidence="2">The sequence shown here is derived from an EMBL/GenBank/DDBJ whole genome shotgun (WGS) entry which is preliminary data.</text>
</comment>
<dbReference type="EMBL" id="CM029043">
    <property type="protein sequence ID" value="KAG2612963.1"/>
    <property type="molecule type" value="Genomic_DNA"/>
</dbReference>
<dbReference type="Pfam" id="PF00536">
    <property type="entry name" value="SAM_1"/>
    <property type="match status" value="1"/>
</dbReference>
<dbReference type="SUPFAM" id="SSF47769">
    <property type="entry name" value="SAM/Pointed domain"/>
    <property type="match status" value="1"/>
</dbReference>
<evidence type="ECO:0000313" key="2">
    <source>
        <dbReference type="EMBL" id="KAG2612963.1"/>
    </source>
</evidence>
<dbReference type="InterPro" id="IPR013761">
    <property type="entry name" value="SAM/pointed_sf"/>
</dbReference>
<dbReference type="InterPro" id="IPR001660">
    <property type="entry name" value="SAM"/>
</dbReference>
<keyword evidence="3" id="KW-1185">Reference proteome</keyword>
<organism evidence="2 3">
    <name type="scientific">Panicum virgatum</name>
    <name type="common">Blackwell switchgrass</name>
    <dbReference type="NCBI Taxonomy" id="38727"/>
    <lineage>
        <taxon>Eukaryota</taxon>
        <taxon>Viridiplantae</taxon>
        <taxon>Streptophyta</taxon>
        <taxon>Embryophyta</taxon>
        <taxon>Tracheophyta</taxon>
        <taxon>Spermatophyta</taxon>
        <taxon>Magnoliopsida</taxon>
        <taxon>Liliopsida</taxon>
        <taxon>Poales</taxon>
        <taxon>Poaceae</taxon>
        <taxon>PACMAD clade</taxon>
        <taxon>Panicoideae</taxon>
        <taxon>Panicodae</taxon>
        <taxon>Paniceae</taxon>
        <taxon>Panicinae</taxon>
        <taxon>Panicum</taxon>
        <taxon>Panicum sect. Hiantes</taxon>
    </lineage>
</organism>
<sequence>MPPPAVQALAGCVRRRPWLATVRRYFCALEAAAVTHPGHWNRCFLVDMKALVSMNEEDMKSLGTPMGPRKKILSALAHKKRKPSKILPTS</sequence>
<evidence type="ECO:0000259" key="1">
    <source>
        <dbReference type="Pfam" id="PF00536"/>
    </source>
</evidence>
<dbReference type="AlphaFoldDB" id="A0A8T0TVH1"/>
<evidence type="ECO:0000313" key="3">
    <source>
        <dbReference type="Proteomes" id="UP000823388"/>
    </source>
</evidence>
<protein>
    <recommendedName>
        <fullName evidence="1">SAM domain-containing protein</fullName>
    </recommendedName>
</protein>
<dbReference type="Proteomes" id="UP000823388">
    <property type="component" value="Chromosome 4K"/>
</dbReference>
<feature type="domain" description="SAM" evidence="1">
    <location>
        <begin position="46"/>
        <end position="78"/>
    </location>
</feature>